<name>A0A0B5QG78_CLOBE</name>
<evidence type="ECO:0000313" key="5">
    <source>
        <dbReference type="Proteomes" id="UP000031866"/>
    </source>
</evidence>
<dbReference type="SUPFAM" id="SSF53383">
    <property type="entry name" value="PLP-dependent transferases"/>
    <property type="match status" value="1"/>
</dbReference>
<protein>
    <submittedName>
        <fullName evidence="4">DegT/DnrJ/EryC1/StrS aminotransferase</fullName>
    </submittedName>
</protein>
<keyword evidence="2 3" id="KW-0663">Pyridoxal phosphate</keyword>
<dbReference type="KEGG" id="cbei:LF65_04806"/>
<dbReference type="Proteomes" id="UP000031866">
    <property type="component" value="Chromosome"/>
</dbReference>
<dbReference type="Gene3D" id="3.40.640.10">
    <property type="entry name" value="Type I PLP-dependent aspartate aminotransferase-like (Major domain)"/>
    <property type="match status" value="1"/>
</dbReference>
<evidence type="ECO:0000256" key="2">
    <source>
        <dbReference type="PIRSR" id="PIRSR000390-2"/>
    </source>
</evidence>
<keyword evidence="4" id="KW-0808">Transferase</keyword>
<sequence>MTVLAINGGTKVREKLFPAYNPIGEEEKEAVDKVIEKGKLSRFLGVWHEDFYGGDEVRALEKEWAEKFGVKHAISVNSATSALYCAVGAAGIGPGDEVIVSPYTMTASASAALVYNAVPVFADIEEEYFCLDPKSIEEKITERTKAIIVVDIMGQPYDADTINAIAKKHNLIVIEDAAQAPGAMYKGKYAGTLGDIGIYSLNYHKHIHSGEGGVIVTDNDELAERLTLIRNHAEAVVEAKGVHNLVNMIGFNYRMTEIEAAIAREQLKKLDYLLEARLKNVEYISKKLSEIPCIEVSKIREHCKHSFYIQALKFKKEIAGISREKFIEAINAELAPFEMRENEGVKLSGGYVRPLYLQPIYQKLVGYGETGCPFKCPMYKGTLNYNKGICPSCEKMHFEELMTHEFIVPSMTNKEMDDVVEAFKKVWENRRELQ</sequence>
<dbReference type="PANTHER" id="PTHR30244">
    <property type="entry name" value="TRANSAMINASE"/>
    <property type="match status" value="1"/>
</dbReference>
<dbReference type="PIRSF" id="PIRSF000390">
    <property type="entry name" value="PLP_StrS"/>
    <property type="match status" value="1"/>
</dbReference>
<dbReference type="RefSeq" id="WP_041899470.1">
    <property type="nucleotide sequence ID" value="NZ_CP010086.2"/>
</dbReference>
<dbReference type="InterPro" id="IPR000653">
    <property type="entry name" value="DegT/StrS_aminotransferase"/>
</dbReference>
<gene>
    <name evidence="4" type="ORF">LF65_04806</name>
</gene>
<dbReference type="AlphaFoldDB" id="A0A0B5QG78"/>
<dbReference type="CDD" id="cd00616">
    <property type="entry name" value="AHBA_syn"/>
    <property type="match status" value="1"/>
</dbReference>
<dbReference type="GO" id="GO:0000271">
    <property type="term" value="P:polysaccharide biosynthetic process"/>
    <property type="evidence" value="ECO:0007669"/>
    <property type="project" value="TreeGrafter"/>
</dbReference>
<dbReference type="GO" id="GO:0030170">
    <property type="term" value="F:pyridoxal phosphate binding"/>
    <property type="evidence" value="ECO:0007669"/>
    <property type="project" value="TreeGrafter"/>
</dbReference>
<dbReference type="GO" id="GO:0008483">
    <property type="term" value="F:transaminase activity"/>
    <property type="evidence" value="ECO:0007669"/>
    <property type="project" value="UniProtKB-KW"/>
</dbReference>
<dbReference type="STRING" id="1520.LF65_04806"/>
<keyword evidence="4" id="KW-0032">Aminotransferase</keyword>
<evidence type="ECO:0000313" key="4">
    <source>
        <dbReference type="EMBL" id="AJH01335.1"/>
    </source>
</evidence>
<feature type="active site" description="Proton acceptor" evidence="1">
    <location>
        <position position="205"/>
    </location>
</feature>
<dbReference type="InterPro" id="IPR015421">
    <property type="entry name" value="PyrdxlP-dep_Trfase_major"/>
</dbReference>
<comment type="similarity">
    <text evidence="3">Belongs to the DegT/DnrJ/EryC1 family.</text>
</comment>
<dbReference type="InterPro" id="IPR015422">
    <property type="entry name" value="PyrdxlP-dep_Trfase_small"/>
</dbReference>
<organism evidence="4 5">
    <name type="scientific">Clostridium beijerinckii</name>
    <name type="common">Clostridium MP</name>
    <dbReference type="NCBI Taxonomy" id="1520"/>
    <lineage>
        <taxon>Bacteria</taxon>
        <taxon>Bacillati</taxon>
        <taxon>Bacillota</taxon>
        <taxon>Clostridia</taxon>
        <taxon>Eubacteriales</taxon>
        <taxon>Clostridiaceae</taxon>
        <taxon>Clostridium</taxon>
    </lineage>
</organism>
<proteinExistence type="inferred from homology"/>
<dbReference type="OrthoDB" id="9810913at2"/>
<dbReference type="EMBL" id="CP010086">
    <property type="protein sequence ID" value="AJH01335.1"/>
    <property type="molecule type" value="Genomic_DNA"/>
</dbReference>
<evidence type="ECO:0000256" key="1">
    <source>
        <dbReference type="PIRSR" id="PIRSR000390-1"/>
    </source>
</evidence>
<dbReference type="InterPro" id="IPR015424">
    <property type="entry name" value="PyrdxlP-dep_Trfase"/>
</dbReference>
<dbReference type="PANTHER" id="PTHR30244:SF34">
    <property type="entry name" value="DTDP-4-AMINO-4,6-DIDEOXYGALACTOSE TRANSAMINASE"/>
    <property type="match status" value="1"/>
</dbReference>
<accession>A0A0B5QG78</accession>
<reference evidence="5" key="1">
    <citation type="submission" date="2014-12" db="EMBL/GenBank/DDBJ databases">
        <title>Genome sequence of Clostridium beijerinckii strain 59B.</title>
        <authorList>
            <person name="Little G.T."/>
            <person name="Minton N.P."/>
        </authorList>
    </citation>
    <scope>NUCLEOTIDE SEQUENCE [LARGE SCALE GENOMIC DNA]</scope>
    <source>
        <strain evidence="5">59B</strain>
    </source>
</reference>
<evidence type="ECO:0000256" key="3">
    <source>
        <dbReference type="RuleBase" id="RU004508"/>
    </source>
</evidence>
<feature type="modified residue" description="N6-(pyridoxal phosphate)lysine" evidence="2">
    <location>
        <position position="205"/>
    </location>
</feature>
<dbReference type="Pfam" id="PF01041">
    <property type="entry name" value="DegT_DnrJ_EryC1"/>
    <property type="match status" value="1"/>
</dbReference>
<dbReference type="Gene3D" id="3.90.1150.10">
    <property type="entry name" value="Aspartate Aminotransferase, domain 1"/>
    <property type="match status" value="1"/>
</dbReference>